<evidence type="ECO:0000256" key="6">
    <source>
        <dbReference type="ARBA" id="ARBA00023136"/>
    </source>
</evidence>
<accession>Q89G74</accession>
<gene>
    <name evidence="12" type="ordered locus">bll6471</name>
</gene>
<organism evidence="12 13">
    <name type="scientific">Bradyrhizobium diazoefficiens (strain JCM 10833 / BCRC 13528 / IAM 13628 / NBRC 14792 / USDA 110)</name>
    <dbReference type="NCBI Taxonomy" id="224911"/>
    <lineage>
        <taxon>Bacteria</taxon>
        <taxon>Pseudomonadati</taxon>
        <taxon>Pseudomonadota</taxon>
        <taxon>Alphaproteobacteria</taxon>
        <taxon>Hyphomicrobiales</taxon>
        <taxon>Nitrobacteraceae</taxon>
        <taxon>Bradyrhizobium</taxon>
    </lineage>
</organism>
<dbReference type="InterPro" id="IPR057485">
    <property type="entry name" value="YbiO-like_TM1"/>
</dbReference>
<dbReference type="AlphaFoldDB" id="Q89G74"/>
<dbReference type="InterPro" id="IPR011066">
    <property type="entry name" value="MscS_channel_C_sf"/>
</dbReference>
<dbReference type="Proteomes" id="UP000002526">
    <property type="component" value="Chromosome"/>
</dbReference>
<keyword evidence="13" id="KW-1185">Reference proteome</keyword>
<dbReference type="Gene3D" id="3.30.70.100">
    <property type="match status" value="1"/>
</dbReference>
<comment type="similarity">
    <text evidence="2">Belongs to the MscS (TC 1.A.23) family.</text>
</comment>
<keyword evidence="5 7" id="KW-1133">Transmembrane helix</keyword>
<dbReference type="GO" id="GO:0008381">
    <property type="term" value="F:mechanosensitive monoatomic ion channel activity"/>
    <property type="evidence" value="ECO:0007669"/>
    <property type="project" value="InterPro"/>
</dbReference>
<dbReference type="GO" id="GO:0005886">
    <property type="term" value="C:plasma membrane"/>
    <property type="evidence" value="ECO:0007669"/>
    <property type="project" value="UniProtKB-SubCell"/>
</dbReference>
<feature type="transmembrane region" description="Helical" evidence="7">
    <location>
        <begin position="615"/>
        <end position="632"/>
    </location>
</feature>
<dbReference type="InterPro" id="IPR045276">
    <property type="entry name" value="YbiO_bact"/>
</dbReference>
<feature type="transmembrane region" description="Helical" evidence="7">
    <location>
        <begin position="453"/>
        <end position="475"/>
    </location>
</feature>
<proteinExistence type="inferred from homology"/>
<dbReference type="InterPro" id="IPR010920">
    <property type="entry name" value="LSM_dom_sf"/>
</dbReference>
<feature type="transmembrane region" description="Helical" evidence="7">
    <location>
        <begin position="506"/>
        <end position="532"/>
    </location>
</feature>
<evidence type="ECO:0000259" key="9">
    <source>
        <dbReference type="Pfam" id="PF21082"/>
    </source>
</evidence>
<feature type="domain" description="Mechanosensitive ion channel MscS C-terminal" evidence="9">
    <location>
        <begin position="706"/>
        <end position="792"/>
    </location>
</feature>
<evidence type="ECO:0000313" key="13">
    <source>
        <dbReference type="Proteomes" id="UP000002526"/>
    </source>
</evidence>
<evidence type="ECO:0000313" key="12">
    <source>
        <dbReference type="EMBL" id="BAC51736.1"/>
    </source>
</evidence>
<dbReference type="InterPro" id="IPR006685">
    <property type="entry name" value="MscS_channel_2nd"/>
</dbReference>
<keyword evidence="3" id="KW-1003">Cell membrane</keyword>
<evidence type="ECO:0000256" key="5">
    <source>
        <dbReference type="ARBA" id="ARBA00022989"/>
    </source>
</evidence>
<evidence type="ECO:0000256" key="2">
    <source>
        <dbReference type="ARBA" id="ARBA00008017"/>
    </source>
</evidence>
<dbReference type="FunFam" id="1.10.287.1260:FF:000003">
    <property type="entry name" value="MscS Mechanosensitive ion channel"/>
    <property type="match status" value="1"/>
</dbReference>
<evidence type="ECO:0000259" key="10">
    <source>
        <dbReference type="Pfam" id="PF21088"/>
    </source>
</evidence>
<dbReference type="InterPro" id="IPR011014">
    <property type="entry name" value="MscS_channel_TM-2"/>
</dbReference>
<feature type="transmembrane region" description="Helical" evidence="7">
    <location>
        <begin position="372"/>
        <end position="393"/>
    </location>
</feature>
<dbReference type="Pfam" id="PF00924">
    <property type="entry name" value="MS_channel_2nd"/>
    <property type="match status" value="1"/>
</dbReference>
<evidence type="ECO:0000256" key="1">
    <source>
        <dbReference type="ARBA" id="ARBA00004651"/>
    </source>
</evidence>
<dbReference type="FunCoup" id="Q89G74">
    <property type="interactions" value="30"/>
</dbReference>
<dbReference type="KEGG" id="bja:bll6471"/>
<sequence length="821" mass="88395">MSPPWPTSDTAPGRITTIRHDARASAVTAPSPPAHSFFQGILVSHKLASALLAALFLAISSLSGAQAEARAPATKGAATLSPDEARRALETLQDDQKRAQMIDTLRAIANVSGQQQPAPSAPEQKSPIPLSADGLGAQLLLTVSEQIGEISGEIAGVARTLTHFPAFYYWIMRTANDPAAYNLLIEIAWKLALVLGCALSAEWMIFRLIRRPVVFLEGRVPQAAHLPAQALPIADPPSSVTDVTPEPELHKRRHSLVRIWQVVLRLPFVLARLVFELLPVFVFVGIATALLGTEIGEPTTVRLVILAVVNAYAFSRGLICVVRALAGPSGLFPVRAETAAYIEIWARRIVGVGVSGIAFANVALLLGLHRAGYAALLRMVMLVVHLFVVVIILQCRRQVAEAIRAPAERPGIAARLRNRIAGGWHYLAIALDLALWAVWALNIRNGYALLLQYFVGTIAVALITRVAIMLTLGLIDRGFRIKPEILQRFPGLEIRANRYLPLLRKIVSSVIAFIGFVAVLEVWGVDAIVWFYGGQIGGRLISAVVTIGVAVFVAAAIWEISNALLDRQINALSRDGHYARAARLRTFQPMLRTALLCVIAAVVGLTALSEIGVNVAPLLAGAGIVGIAIGFGSQKLVQDLITGLFLLLENTVQVGDNVSVSGLSGVVENVSIRTIRLRAGDGAVHIVPFSAVTTITNASRGAGNASVSVNVAYKEDTDRAGQILKDIVDEMRRESEFRALIRGDLELWGVDKVDGAMVSIVGQIRCTEAGRWPVQREFNRRMKQRFQQNGIEVASATQTILMHVAPPADSAANLTPRRAAG</sequence>
<feature type="transmembrane region" description="Helical" evidence="7">
    <location>
        <begin position="424"/>
        <end position="441"/>
    </location>
</feature>
<feature type="transmembrane region" description="Helical" evidence="7">
    <location>
        <begin position="538"/>
        <end position="558"/>
    </location>
</feature>
<dbReference type="Pfam" id="PF25392">
    <property type="entry name" value="MS_channel_TM1"/>
    <property type="match status" value="1"/>
</dbReference>
<dbReference type="InParanoid" id="Q89G74"/>
<evidence type="ECO:0000259" key="11">
    <source>
        <dbReference type="Pfam" id="PF25392"/>
    </source>
</evidence>
<name>Q89G74_BRADU</name>
<feature type="domain" description="Mechanosensitive ion channel transmembrane helices 2/3" evidence="10">
    <location>
        <begin position="596"/>
        <end position="634"/>
    </location>
</feature>
<evidence type="ECO:0000256" key="4">
    <source>
        <dbReference type="ARBA" id="ARBA00022692"/>
    </source>
</evidence>
<reference evidence="13" key="1">
    <citation type="journal article" date="2002" name="DNA Res.">
        <title>Complete genomic sequence of nitrogen-fixing symbiotic bacterium Bradyrhizobium japonicum USDA110.</title>
        <authorList>
            <person name="Kaneko T."/>
            <person name="Nakamura Y."/>
            <person name="Sato S."/>
            <person name="Minamisawa K."/>
            <person name="Uchiumi T."/>
            <person name="Sasamoto S."/>
            <person name="Watanabe A."/>
            <person name="Idesawa K."/>
            <person name="Iriguchi M."/>
            <person name="Kawashima K."/>
            <person name="Kohara M."/>
            <person name="Matsumoto M."/>
            <person name="Shimpo S."/>
            <person name="Tsuruoka H."/>
            <person name="Wada T."/>
            <person name="Yamada M."/>
            <person name="Tabata S."/>
        </authorList>
    </citation>
    <scope>NUCLEOTIDE SEQUENCE [LARGE SCALE GENOMIC DNA]</scope>
    <source>
        <strain evidence="13">JCM 10833 / BCRC 13528 / IAM 13628 / NBRC 14792 / USDA 110</strain>
    </source>
</reference>
<dbReference type="Gene3D" id="1.10.287.1260">
    <property type="match status" value="1"/>
</dbReference>
<evidence type="ECO:0000256" key="7">
    <source>
        <dbReference type="SAM" id="Phobius"/>
    </source>
</evidence>
<protein>
    <submittedName>
        <fullName evidence="12">Bll6471 protein</fullName>
    </submittedName>
</protein>
<dbReference type="Pfam" id="PF21082">
    <property type="entry name" value="MS_channel_3rd"/>
    <property type="match status" value="1"/>
</dbReference>
<keyword evidence="6 7" id="KW-0472">Membrane</keyword>
<dbReference type="SUPFAM" id="SSF82689">
    <property type="entry name" value="Mechanosensitive channel protein MscS (YggB), C-terminal domain"/>
    <property type="match status" value="1"/>
</dbReference>
<dbReference type="PANTHER" id="PTHR30460">
    <property type="entry name" value="MODERATE CONDUCTANCE MECHANOSENSITIVE CHANNEL YBIO"/>
    <property type="match status" value="1"/>
</dbReference>
<comment type="subcellular location">
    <subcellularLocation>
        <location evidence="1">Cell membrane</location>
        <topology evidence="1">Multi-pass membrane protein</topology>
    </subcellularLocation>
</comment>
<evidence type="ECO:0000256" key="3">
    <source>
        <dbReference type="ARBA" id="ARBA00022475"/>
    </source>
</evidence>
<feature type="transmembrane region" description="Helical" evidence="7">
    <location>
        <begin position="262"/>
        <end position="291"/>
    </location>
</feature>
<dbReference type="Gene3D" id="2.30.30.60">
    <property type="match status" value="1"/>
</dbReference>
<feature type="transmembrane region" description="Helical" evidence="7">
    <location>
        <begin position="590"/>
        <end position="609"/>
    </location>
</feature>
<feature type="transmembrane region" description="Helical" evidence="7">
    <location>
        <begin position="303"/>
        <end position="325"/>
    </location>
</feature>
<feature type="domain" description="Moderate conductance mechanosensitive channel YbiO-like transmembrane helix 1" evidence="11">
    <location>
        <begin position="455"/>
        <end position="530"/>
    </location>
</feature>
<keyword evidence="4 7" id="KW-0812">Transmembrane</keyword>
<dbReference type="EMBL" id="BA000040">
    <property type="protein sequence ID" value="BAC51736.1"/>
    <property type="molecule type" value="Genomic_DNA"/>
</dbReference>
<evidence type="ECO:0000259" key="8">
    <source>
        <dbReference type="Pfam" id="PF00924"/>
    </source>
</evidence>
<dbReference type="InterPro" id="IPR049142">
    <property type="entry name" value="MS_channel_1st"/>
</dbReference>
<dbReference type="OrthoDB" id="9814206at2"/>
<dbReference type="eggNOG" id="COG0668">
    <property type="taxonomic scope" value="Bacteria"/>
</dbReference>
<dbReference type="SUPFAM" id="SSF82861">
    <property type="entry name" value="Mechanosensitive channel protein MscS (YggB), transmembrane region"/>
    <property type="match status" value="1"/>
</dbReference>
<feature type="domain" description="Mechanosensitive ion channel MscS" evidence="8">
    <location>
        <begin position="636"/>
        <end position="700"/>
    </location>
</feature>
<feature type="transmembrane region" description="Helical" evidence="7">
    <location>
        <begin position="345"/>
        <end position="366"/>
    </location>
</feature>
<dbReference type="Pfam" id="PF21088">
    <property type="entry name" value="MS_channel_1st"/>
    <property type="match status" value="1"/>
</dbReference>
<dbReference type="InterPro" id="IPR049278">
    <property type="entry name" value="MS_channel_C"/>
</dbReference>
<dbReference type="PANTHER" id="PTHR30460:SF0">
    <property type="entry name" value="MODERATE CONDUCTANCE MECHANOSENSITIVE CHANNEL YBIO"/>
    <property type="match status" value="1"/>
</dbReference>
<dbReference type="SUPFAM" id="SSF50182">
    <property type="entry name" value="Sm-like ribonucleoproteins"/>
    <property type="match status" value="1"/>
</dbReference>
<dbReference type="EnsemblBacteria" id="BAC51736">
    <property type="protein sequence ID" value="BAC51736"/>
    <property type="gene ID" value="BAC51736"/>
</dbReference>
<dbReference type="PATRIC" id="fig|224911.5.peg.6618"/>
<dbReference type="InterPro" id="IPR023408">
    <property type="entry name" value="MscS_beta-dom_sf"/>
</dbReference>
<dbReference type="HOGENOM" id="CLU_013626_0_0_5"/>